<dbReference type="InterPro" id="IPR000719">
    <property type="entry name" value="Prot_kinase_dom"/>
</dbReference>
<dbReference type="SMART" id="SM00220">
    <property type="entry name" value="S_TKc"/>
    <property type="match status" value="1"/>
</dbReference>
<evidence type="ECO:0000313" key="2">
    <source>
        <dbReference type="EMBL" id="KAF4617949.1"/>
    </source>
</evidence>
<evidence type="ECO:0000259" key="1">
    <source>
        <dbReference type="PROSITE" id="PS50011"/>
    </source>
</evidence>
<dbReference type="GO" id="GO:0005524">
    <property type="term" value="F:ATP binding"/>
    <property type="evidence" value="ECO:0007669"/>
    <property type="project" value="InterPro"/>
</dbReference>
<evidence type="ECO:0000313" key="3">
    <source>
        <dbReference type="Proteomes" id="UP000566819"/>
    </source>
</evidence>
<accession>A0A8H4QW35</accession>
<keyword evidence="3" id="KW-1185">Reference proteome</keyword>
<dbReference type="PROSITE" id="PS00108">
    <property type="entry name" value="PROTEIN_KINASE_ST"/>
    <property type="match status" value="1"/>
</dbReference>
<dbReference type="PANTHER" id="PTHR44305">
    <property type="entry name" value="SI:DKEY-192D15.2-RELATED"/>
    <property type="match status" value="1"/>
</dbReference>
<dbReference type="InterPro" id="IPR008271">
    <property type="entry name" value="Ser/Thr_kinase_AS"/>
</dbReference>
<dbReference type="OrthoDB" id="4062651at2759"/>
<comment type="caution">
    <text evidence="2">The sequence shown here is derived from an EMBL/GenBank/DDBJ whole genome shotgun (WGS) entry which is preliminary data.</text>
</comment>
<dbReference type="GO" id="GO:0004672">
    <property type="term" value="F:protein kinase activity"/>
    <property type="evidence" value="ECO:0007669"/>
    <property type="project" value="InterPro"/>
</dbReference>
<dbReference type="AlphaFoldDB" id="A0A8H4QW35"/>
<proteinExistence type="predicted"/>
<dbReference type="PROSITE" id="PS50011">
    <property type="entry name" value="PROTEIN_KINASE_DOM"/>
    <property type="match status" value="1"/>
</dbReference>
<dbReference type="Gene3D" id="1.10.510.10">
    <property type="entry name" value="Transferase(Phosphotransferase) domain 1"/>
    <property type="match status" value="1"/>
</dbReference>
<protein>
    <recommendedName>
        <fullName evidence="1">Protein kinase domain-containing protein</fullName>
    </recommendedName>
</protein>
<dbReference type="EMBL" id="JAAMPI010002170">
    <property type="protein sequence ID" value="KAF4617949.1"/>
    <property type="molecule type" value="Genomic_DNA"/>
</dbReference>
<dbReference type="Proteomes" id="UP000566819">
    <property type="component" value="Unassembled WGS sequence"/>
</dbReference>
<dbReference type="SUPFAM" id="SSF56112">
    <property type="entry name" value="Protein kinase-like (PK-like)"/>
    <property type="match status" value="1"/>
</dbReference>
<dbReference type="Pfam" id="PF00069">
    <property type="entry name" value="Pkinase"/>
    <property type="match status" value="1"/>
</dbReference>
<gene>
    <name evidence="2" type="ORF">G7Y89_g15034</name>
</gene>
<sequence length="530" mass="60473">MAAKLPPSSLCKAIHNYYNKMTRTISLFYRSCSQAYSMMLLVPRTALALIWRSLIWRRLPRSHGQYIDFVPRSYEEDGIWEKGMEPRCRTLRLVYHSLHLTWHVKVTFRGTLQSAQTSTFAAKQARREQLMNLCLCIDFDVIRLLDDTVTELIIECQQGSTTNVPQWQMLRFKKRPDIKSEYSPIIDRFCVLVQEDPTRVRYPTYDPSFGSVPTKEVSEITKIEELGQGMGTHKAYIIGDETTYVYKEVDRPLYEPRDSETLEKELRNLISLRGVNGVVQLVATVVSRNPYHTMGVNDSSGQTVLRGILLEYHSNGTLQRFLQSPQDDLPWYQWAIQITSALSRLHEFGITHMDLKPTNIVVTSAMEAILIDVSGIGGTSRDWLSPEMRSLSEPLSEDFSSRIQNDIWALGKIVLSFLRGFLFKMRFHCSPDLNIRPLNIIWIKATVSAAVSSQKLKNHPATYLVLSGSVNRYYAAEVIQTSITQNANTTYAAIRFGRPFKALYANPTVLLQIRVLQLPGTPEIGHALNI</sequence>
<feature type="domain" description="Protein kinase" evidence="1">
    <location>
        <begin position="220"/>
        <end position="509"/>
    </location>
</feature>
<dbReference type="Gene3D" id="3.30.200.20">
    <property type="entry name" value="Phosphorylase Kinase, domain 1"/>
    <property type="match status" value="1"/>
</dbReference>
<name>A0A8H4QW35_9HELO</name>
<reference evidence="2 3" key="1">
    <citation type="submission" date="2020-03" db="EMBL/GenBank/DDBJ databases">
        <title>Draft Genome Sequence of Cudoniella acicularis.</title>
        <authorList>
            <person name="Buettner E."/>
            <person name="Kellner H."/>
        </authorList>
    </citation>
    <scope>NUCLEOTIDE SEQUENCE [LARGE SCALE GENOMIC DNA]</scope>
    <source>
        <strain evidence="2 3">DSM 108380</strain>
    </source>
</reference>
<organism evidence="2 3">
    <name type="scientific">Cudoniella acicularis</name>
    <dbReference type="NCBI Taxonomy" id="354080"/>
    <lineage>
        <taxon>Eukaryota</taxon>
        <taxon>Fungi</taxon>
        <taxon>Dikarya</taxon>
        <taxon>Ascomycota</taxon>
        <taxon>Pezizomycotina</taxon>
        <taxon>Leotiomycetes</taxon>
        <taxon>Helotiales</taxon>
        <taxon>Tricladiaceae</taxon>
        <taxon>Cudoniella</taxon>
    </lineage>
</organism>
<dbReference type="InterPro" id="IPR011009">
    <property type="entry name" value="Kinase-like_dom_sf"/>
</dbReference>
<dbReference type="InterPro" id="IPR053083">
    <property type="entry name" value="TF_kinase-domain_protein"/>
</dbReference>